<keyword evidence="2" id="KW-1185">Reference proteome</keyword>
<protein>
    <submittedName>
        <fullName evidence="1">Uncharacterized protein</fullName>
    </submittedName>
</protein>
<organism evidence="1 2">
    <name type="scientific">Desulfofustis limnaeus</name>
    <dbReference type="NCBI Taxonomy" id="2740163"/>
    <lineage>
        <taxon>Bacteria</taxon>
        <taxon>Pseudomonadati</taxon>
        <taxon>Thermodesulfobacteriota</taxon>
        <taxon>Desulfobulbia</taxon>
        <taxon>Desulfobulbales</taxon>
        <taxon>Desulfocapsaceae</taxon>
        <taxon>Desulfofustis</taxon>
    </lineage>
</organism>
<sequence>MAKKKNNGRAQGTWVTKELLRSDAFRSLSSTHKDIWLFILTLRVFGKDAKGNNDYLQLQNRSNLKAPTVAIQDFFHGPAWGMSMPPYNADTIRKAIKRFLAVGFLSIIRQGGNGPGDQSVYQFEDKWKLWKIGDPPCFTKQGLIRGKGFCQPKSGVFFTTSARK</sequence>
<gene>
    <name evidence="1" type="ORF">DPPLL_30080</name>
</gene>
<reference evidence="1 2" key="1">
    <citation type="submission" date="2022-01" db="EMBL/GenBank/DDBJ databases">
        <title>Desulfofustis limnae sp. nov., a novel mesophilic sulfate-reducing bacterium isolated from marsh soil.</title>
        <authorList>
            <person name="Watanabe M."/>
            <person name="Takahashi A."/>
            <person name="Kojima H."/>
            <person name="Fukui M."/>
        </authorList>
    </citation>
    <scope>NUCLEOTIDE SEQUENCE [LARGE SCALE GENOMIC DNA]</scope>
    <source>
        <strain evidence="1 2">PPLL</strain>
    </source>
</reference>
<dbReference type="Proteomes" id="UP000830055">
    <property type="component" value="Chromosome"/>
</dbReference>
<proteinExistence type="predicted"/>
<name>A0ABM7WCF7_9BACT</name>
<evidence type="ECO:0000313" key="2">
    <source>
        <dbReference type="Proteomes" id="UP000830055"/>
    </source>
</evidence>
<evidence type="ECO:0000313" key="1">
    <source>
        <dbReference type="EMBL" id="BDD88643.1"/>
    </source>
</evidence>
<accession>A0ABM7WCF7</accession>
<dbReference type="EMBL" id="AP025516">
    <property type="protein sequence ID" value="BDD88643.1"/>
    <property type="molecule type" value="Genomic_DNA"/>
</dbReference>